<dbReference type="Gene3D" id="3.40.50.300">
    <property type="entry name" value="P-loop containing nucleotide triphosphate hydrolases"/>
    <property type="match status" value="1"/>
</dbReference>
<evidence type="ECO:0000256" key="3">
    <source>
        <dbReference type="ARBA" id="ARBA00022458"/>
    </source>
</evidence>
<proteinExistence type="inferred from homology"/>
<keyword evidence="3" id="KW-0536">Nodulation</keyword>
<dbReference type="PANTHER" id="PTHR42711:SF5">
    <property type="entry name" value="ABC TRANSPORTER ATP-BINDING PROTEIN NATA"/>
    <property type="match status" value="1"/>
</dbReference>
<dbReference type="GO" id="GO:0005524">
    <property type="term" value="F:ATP binding"/>
    <property type="evidence" value="ECO:0007669"/>
    <property type="project" value="UniProtKB-KW"/>
</dbReference>
<gene>
    <name evidence="7" type="ORF">U1T56_15165</name>
</gene>
<sequence>MREQALEVSGVSFGYTRKVKALENVTFSVPSGGFTALLGPNGAGKTTLMALITSLFAAEQGRIRVCGHALEAEPRKALAAMGVVFQRPTLDVDLSIEQNLRYAAALYGIPRAVARERMAELLARFNLADRAASKVRTLSGGMRRRVEIARALLHRPRLLVLDEPTVGLDIDSRRELVDHVHRLCREEGLAVLWATHLIDEIWPGDRVVLLHQGRVRAAGSIDEVVRAAGGGSLGQAYQQLTTARAA</sequence>
<comment type="caution">
    <text evidence="7">The sequence shown here is derived from an EMBL/GenBank/DDBJ whole genome shotgun (WGS) entry which is preliminary data.</text>
</comment>
<accession>A0ABU8XVP6</accession>
<dbReference type="InterPro" id="IPR003593">
    <property type="entry name" value="AAA+_ATPase"/>
</dbReference>
<protein>
    <submittedName>
        <fullName evidence="7">ABC transporter ATP-binding protein</fullName>
    </submittedName>
</protein>
<feature type="domain" description="ABC transporter" evidence="6">
    <location>
        <begin position="6"/>
        <end position="237"/>
    </location>
</feature>
<organism evidence="7 8">
    <name type="scientific">Benzoatithermus flavus</name>
    <dbReference type="NCBI Taxonomy" id="3108223"/>
    <lineage>
        <taxon>Bacteria</taxon>
        <taxon>Pseudomonadati</taxon>
        <taxon>Pseudomonadota</taxon>
        <taxon>Alphaproteobacteria</taxon>
        <taxon>Geminicoccales</taxon>
        <taxon>Geminicoccaceae</taxon>
        <taxon>Benzoatithermus</taxon>
    </lineage>
</organism>
<dbReference type="InterPro" id="IPR027417">
    <property type="entry name" value="P-loop_NTPase"/>
</dbReference>
<keyword evidence="8" id="KW-1185">Reference proteome</keyword>
<keyword evidence="4" id="KW-0547">Nucleotide-binding</keyword>
<dbReference type="InterPro" id="IPR050763">
    <property type="entry name" value="ABC_transporter_ATP-binding"/>
</dbReference>
<dbReference type="NCBIfam" id="TIGR03864">
    <property type="entry name" value="PQQ_ABC_ATP"/>
    <property type="match status" value="1"/>
</dbReference>
<dbReference type="InterPro" id="IPR003439">
    <property type="entry name" value="ABC_transporter-like_ATP-bd"/>
</dbReference>
<dbReference type="SUPFAM" id="SSF52540">
    <property type="entry name" value="P-loop containing nucleoside triphosphate hydrolases"/>
    <property type="match status" value="1"/>
</dbReference>
<evidence type="ECO:0000256" key="1">
    <source>
        <dbReference type="ARBA" id="ARBA00005417"/>
    </source>
</evidence>
<keyword evidence="2" id="KW-0813">Transport</keyword>
<dbReference type="EMBL" id="JBBLZC010000015">
    <property type="protein sequence ID" value="MEK0084495.1"/>
    <property type="molecule type" value="Genomic_DNA"/>
</dbReference>
<evidence type="ECO:0000313" key="7">
    <source>
        <dbReference type="EMBL" id="MEK0084495.1"/>
    </source>
</evidence>
<name>A0ABU8XVP6_9PROT</name>
<dbReference type="SMART" id="SM00382">
    <property type="entry name" value="AAA"/>
    <property type="match status" value="1"/>
</dbReference>
<dbReference type="InterPro" id="IPR022467">
    <property type="entry name" value="ABC_transprt_ATP-bd_su_PQQ"/>
</dbReference>
<dbReference type="Pfam" id="PF00005">
    <property type="entry name" value="ABC_tran"/>
    <property type="match status" value="1"/>
</dbReference>
<dbReference type="Proteomes" id="UP001375743">
    <property type="component" value="Unassembled WGS sequence"/>
</dbReference>
<dbReference type="PROSITE" id="PS00211">
    <property type="entry name" value="ABC_TRANSPORTER_1"/>
    <property type="match status" value="1"/>
</dbReference>
<keyword evidence="5 7" id="KW-0067">ATP-binding</keyword>
<dbReference type="RefSeq" id="WP_418160347.1">
    <property type="nucleotide sequence ID" value="NZ_JBBLZC010000015.1"/>
</dbReference>
<evidence type="ECO:0000259" key="6">
    <source>
        <dbReference type="PROSITE" id="PS50893"/>
    </source>
</evidence>
<dbReference type="PANTHER" id="PTHR42711">
    <property type="entry name" value="ABC TRANSPORTER ATP-BINDING PROTEIN"/>
    <property type="match status" value="1"/>
</dbReference>
<evidence type="ECO:0000313" key="8">
    <source>
        <dbReference type="Proteomes" id="UP001375743"/>
    </source>
</evidence>
<evidence type="ECO:0000256" key="5">
    <source>
        <dbReference type="ARBA" id="ARBA00022840"/>
    </source>
</evidence>
<evidence type="ECO:0000256" key="4">
    <source>
        <dbReference type="ARBA" id="ARBA00022741"/>
    </source>
</evidence>
<dbReference type="InterPro" id="IPR017871">
    <property type="entry name" value="ABC_transporter-like_CS"/>
</dbReference>
<dbReference type="PROSITE" id="PS50893">
    <property type="entry name" value="ABC_TRANSPORTER_2"/>
    <property type="match status" value="1"/>
</dbReference>
<reference evidence="7 8" key="1">
    <citation type="submission" date="2024-01" db="EMBL/GenBank/DDBJ databases">
        <title>Multi-omics insights into the function and evolution of sodium benzoate biodegradation pathways in Benzoatithermus flavus gen. nov., sp. nov. from hot spring.</title>
        <authorList>
            <person name="Hu C.-J."/>
            <person name="Li W.-J."/>
        </authorList>
    </citation>
    <scope>NUCLEOTIDE SEQUENCE [LARGE SCALE GENOMIC DNA]</scope>
    <source>
        <strain evidence="7 8">SYSU G07066</strain>
    </source>
</reference>
<comment type="similarity">
    <text evidence="1">Belongs to the ABC transporter superfamily.</text>
</comment>
<evidence type="ECO:0000256" key="2">
    <source>
        <dbReference type="ARBA" id="ARBA00022448"/>
    </source>
</evidence>